<keyword evidence="4" id="KW-0802">TPR repeat</keyword>
<evidence type="ECO:0000256" key="4">
    <source>
        <dbReference type="ARBA" id="ARBA00022803"/>
    </source>
</evidence>
<comment type="similarity">
    <text evidence="1">Belongs to the TTC38 family.</text>
</comment>
<dbReference type="InterPro" id="IPR033891">
    <property type="entry name" value="TTC38"/>
</dbReference>
<dbReference type="CDD" id="cd05804">
    <property type="entry name" value="StaR_like"/>
    <property type="match status" value="1"/>
</dbReference>
<protein>
    <recommendedName>
        <fullName evidence="2">Tetratricopeptide repeat protein 38</fullName>
    </recommendedName>
</protein>
<comment type="caution">
    <text evidence="5">The sequence shown here is derived from an EMBL/GenBank/DDBJ whole genome shotgun (WGS) entry which is preliminary data.</text>
</comment>
<evidence type="ECO:0000256" key="3">
    <source>
        <dbReference type="ARBA" id="ARBA00022737"/>
    </source>
</evidence>
<dbReference type="SUPFAM" id="SSF48452">
    <property type="entry name" value="TPR-like"/>
    <property type="match status" value="1"/>
</dbReference>
<evidence type="ECO:0000313" key="5">
    <source>
        <dbReference type="EMBL" id="MBA4612576.1"/>
    </source>
</evidence>
<dbReference type="AlphaFoldDB" id="A0A838XVQ5"/>
<evidence type="ECO:0000313" key="6">
    <source>
        <dbReference type="Proteomes" id="UP000559404"/>
    </source>
</evidence>
<dbReference type="PANTHER" id="PTHR16263">
    <property type="entry name" value="TETRATRICOPEPTIDE REPEAT PROTEIN 38"/>
    <property type="match status" value="1"/>
</dbReference>
<reference evidence="5 6" key="1">
    <citation type="submission" date="2020-07" db="EMBL/GenBank/DDBJ databases">
        <authorList>
            <person name="Li M."/>
        </authorList>
    </citation>
    <scope>NUCLEOTIDE SEQUENCE [LARGE SCALE GENOMIC DNA]</scope>
    <source>
        <strain evidence="5 6">DSM 23284</strain>
    </source>
</reference>
<dbReference type="EMBL" id="JACEON010000012">
    <property type="protein sequence ID" value="MBA4612576.1"/>
    <property type="molecule type" value="Genomic_DNA"/>
</dbReference>
<dbReference type="PANTHER" id="PTHR16263:SF4">
    <property type="entry name" value="TETRATRICOPEPTIDE REPEAT PROTEIN 38"/>
    <property type="match status" value="1"/>
</dbReference>
<dbReference type="Proteomes" id="UP000559404">
    <property type="component" value="Unassembled WGS sequence"/>
</dbReference>
<keyword evidence="6" id="KW-1185">Reference proteome</keyword>
<keyword evidence="3" id="KW-0677">Repeat</keyword>
<sequence>MSIIDPFGYPLTLTEPEALAPWSGTVNAFLAHGKATPDLIGEALACDPQFAMGHATHGLFCLLLGRRELLAVAEGDWRDADAARRLAPVTARETVVIDALRDWLDGFPRKAAARLDAALADFPADPLLMKLAHAIYFVLGEAAAMRRSVEKVLPVYGADHPALGYTLGCHAFALEETGAYAEAERAGRQALELAADDAWGLHAVAHVYDMTGQAETGRKWLEGHTATFAHCNNFGYHVWWHLALMYLDKGDIGEVLWLYDTRIRRDHTDDYRDISNAASLLVRLEIEGVDVGQRWEELARLAETRIDDRCNVFANLHYMLSLSGGGRRQAADRMLSALSGWTEDHSDMGEVAARTGLPVAQGLEAYQRGNFFSAFHHLDRARPGLQSIGGSHAQRDVFEQLAIDAALRAGLAEDAERLLRERQALRGATDRFASERLAQVERMRRAERVMGDEGLRAVPL</sequence>
<organism evidence="5 6">
    <name type="scientific">Stappia taiwanensis</name>
    <dbReference type="NCBI Taxonomy" id="992267"/>
    <lineage>
        <taxon>Bacteria</taxon>
        <taxon>Pseudomonadati</taxon>
        <taxon>Pseudomonadota</taxon>
        <taxon>Alphaproteobacteria</taxon>
        <taxon>Hyphomicrobiales</taxon>
        <taxon>Stappiaceae</taxon>
        <taxon>Stappia</taxon>
    </lineage>
</organism>
<evidence type="ECO:0000256" key="1">
    <source>
        <dbReference type="ARBA" id="ARBA00005857"/>
    </source>
</evidence>
<dbReference type="Gene3D" id="1.25.40.10">
    <property type="entry name" value="Tetratricopeptide repeat domain"/>
    <property type="match status" value="1"/>
</dbReference>
<dbReference type="InterPro" id="IPR011990">
    <property type="entry name" value="TPR-like_helical_dom_sf"/>
</dbReference>
<proteinExistence type="inferred from homology"/>
<reference evidence="5 6" key="2">
    <citation type="submission" date="2020-08" db="EMBL/GenBank/DDBJ databases">
        <title>Stappia taiwanensis sp. nov., isolated from a coastal thermal spring.</title>
        <authorList>
            <person name="Kampfer P."/>
        </authorList>
    </citation>
    <scope>NUCLEOTIDE SEQUENCE [LARGE SCALE GENOMIC DNA]</scope>
    <source>
        <strain evidence="5 6">DSM 23284</strain>
    </source>
</reference>
<name>A0A838XVQ5_9HYPH</name>
<accession>A0A838XVQ5</accession>
<dbReference type="RefSeq" id="WP_181760777.1">
    <property type="nucleotide sequence ID" value="NZ_BMCR01000003.1"/>
</dbReference>
<evidence type="ECO:0000256" key="2">
    <source>
        <dbReference type="ARBA" id="ARBA00019992"/>
    </source>
</evidence>
<gene>
    <name evidence="5" type="ORF">H1W37_12995</name>
</gene>